<sequence length="694" mass="77011">MAPSWIFGATIALVCRVAHGAQPGAVQPVAAPMRDLAWGQLNFLHTTDTHGWLSGHLLDADGARPQYSADWGDYISFSQHMKKRADDTGSDLLLIDSGDRVEGNGLYDASTPKGLFYYDAWAEHHVDLICVGNHELYQASTADYEANTTVPKFGDKYVASNVDYVDRATGQRKPLAQRYRKFKTKNKGLEILAFGFLFDFTGNANNTVVQPVAETIKEKWFQDAIREKPDLFVVVGHVGLRMTEFRTIFTALRKQNWHIPIVFFGGHAHVRDALSYDSQAFAMASGRYFETVGFMSIDGIQKQSADDVSAAASLKFSRKYIDTNLLGMYYHTGLNQTTFPTDDGKRVSKQIARARKTLDLDHRYGCAPKDLWASRVQYPNNASIYSWIQDEVFPDVVVNTKRKDKPRLAILNTGGIRFDIFKGPFTRDSTYIVSPFTSGFNYVPDVPYNIASKVLTILNGADKILSTHGAETKFMAIPEVMFPSGHGQSPADAHQVEDERLELRDAKPDLIRGYTTKDDIGTDGDDTVHEAIPFYNIPNCIQSEINFPEKGDPETVDLVYIDFIQPWIIPALKFAGGDYTADDAKVYMDGTLTYKLSEWIVSRALDGANPMSPSIQHGQNISLAQDRRGTARHFQDDSKAVGTALLAQPDNLQPAAPAPSSDESCARWHSRIHSPASQTPRPVPPQPSGSPSPP</sequence>
<comment type="caution">
    <text evidence="4">The sequence shown here is derived from an EMBL/GenBank/DDBJ whole genome shotgun (WGS) entry which is preliminary data.</text>
</comment>
<keyword evidence="2" id="KW-0732">Signal</keyword>
<feature type="signal peptide" evidence="2">
    <location>
        <begin position="1"/>
        <end position="20"/>
    </location>
</feature>
<evidence type="ECO:0000313" key="5">
    <source>
        <dbReference type="Proteomes" id="UP000764110"/>
    </source>
</evidence>
<feature type="chain" id="PRO_5040132264" description="Putative 5'-nucleotidase C-terminal domain-containing protein" evidence="2">
    <location>
        <begin position="21"/>
        <end position="694"/>
    </location>
</feature>
<dbReference type="Gene3D" id="3.60.21.10">
    <property type="match status" value="1"/>
</dbReference>
<evidence type="ECO:0000313" key="4">
    <source>
        <dbReference type="EMBL" id="KAH0593664.1"/>
    </source>
</evidence>
<dbReference type="PANTHER" id="PTHR11575:SF43">
    <property type="entry name" value="SER_THR PROTEIN PHOSPHATASE FAMILY (AFU_ORTHOLOGUE AFUA_3G04160)"/>
    <property type="match status" value="1"/>
</dbReference>
<keyword evidence="5" id="KW-1185">Reference proteome</keyword>
<dbReference type="Pfam" id="PF21953">
    <property type="entry name" value="NadN_nucleosid_C"/>
    <property type="match status" value="1"/>
</dbReference>
<dbReference type="SUPFAM" id="SSF55816">
    <property type="entry name" value="5'-nucleotidase (syn. UDP-sugar hydrolase), C-terminal domain"/>
    <property type="match status" value="1"/>
</dbReference>
<evidence type="ECO:0000256" key="2">
    <source>
        <dbReference type="SAM" id="SignalP"/>
    </source>
</evidence>
<dbReference type="GO" id="GO:0016787">
    <property type="term" value="F:hydrolase activity"/>
    <property type="evidence" value="ECO:0007669"/>
    <property type="project" value="InterPro"/>
</dbReference>
<name>A0A9P8M6E3_9HYPO</name>
<organism evidence="4 5">
    <name type="scientific">Metarhizium humberi</name>
    <dbReference type="NCBI Taxonomy" id="2596975"/>
    <lineage>
        <taxon>Eukaryota</taxon>
        <taxon>Fungi</taxon>
        <taxon>Dikarya</taxon>
        <taxon>Ascomycota</taxon>
        <taxon>Pezizomycotina</taxon>
        <taxon>Sordariomycetes</taxon>
        <taxon>Hypocreomycetidae</taxon>
        <taxon>Hypocreales</taxon>
        <taxon>Clavicipitaceae</taxon>
        <taxon>Metarhizium</taxon>
    </lineage>
</organism>
<dbReference type="Proteomes" id="UP000764110">
    <property type="component" value="Unassembled WGS sequence"/>
</dbReference>
<protein>
    <recommendedName>
        <fullName evidence="3">Putative 5'-nucleotidase C-terminal domain-containing protein</fullName>
    </recommendedName>
</protein>
<evidence type="ECO:0000256" key="1">
    <source>
        <dbReference type="SAM" id="MobiDB-lite"/>
    </source>
</evidence>
<accession>A0A9P8M6E3</accession>
<dbReference type="Gene3D" id="3.90.780.10">
    <property type="entry name" value="5'-Nucleotidase, C-terminal domain"/>
    <property type="match status" value="2"/>
</dbReference>
<dbReference type="InterPro" id="IPR036907">
    <property type="entry name" value="5'-Nucleotdase_C_sf"/>
</dbReference>
<feature type="domain" description="Putative 5'-nucleotidase C-terminal" evidence="3">
    <location>
        <begin position="370"/>
        <end position="569"/>
    </location>
</feature>
<feature type="compositionally biased region" description="Pro residues" evidence="1">
    <location>
        <begin position="681"/>
        <end position="694"/>
    </location>
</feature>
<feature type="region of interest" description="Disordered" evidence="1">
    <location>
        <begin position="648"/>
        <end position="694"/>
    </location>
</feature>
<dbReference type="InterPro" id="IPR041823">
    <property type="entry name" value="YHR202W_N"/>
</dbReference>
<dbReference type="FunFam" id="3.60.21.10:FF:000043">
    <property type="entry name" value="Ser/Thr protein phosphatase family"/>
    <property type="match status" value="1"/>
</dbReference>
<dbReference type="InterPro" id="IPR006179">
    <property type="entry name" value="5_nucleotidase/apyrase"/>
</dbReference>
<dbReference type="FunFam" id="3.90.780.10:FF:000008">
    <property type="entry name" value="Ser/Thr protein phosphatase family"/>
    <property type="match status" value="1"/>
</dbReference>
<dbReference type="InterPro" id="IPR029052">
    <property type="entry name" value="Metallo-depent_PP-like"/>
</dbReference>
<dbReference type="AlphaFoldDB" id="A0A9P8M6E3"/>
<dbReference type="SUPFAM" id="SSF56300">
    <property type="entry name" value="Metallo-dependent phosphatases"/>
    <property type="match status" value="1"/>
</dbReference>
<dbReference type="CDD" id="cd07407">
    <property type="entry name" value="MPP_YHR202W_N"/>
    <property type="match status" value="1"/>
</dbReference>
<dbReference type="GO" id="GO:0005576">
    <property type="term" value="C:extracellular region"/>
    <property type="evidence" value="ECO:0007669"/>
    <property type="project" value="UniProtKB-ARBA"/>
</dbReference>
<evidence type="ECO:0000259" key="3">
    <source>
        <dbReference type="Pfam" id="PF21953"/>
    </source>
</evidence>
<dbReference type="EMBL" id="JACEFI010000019">
    <property type="protein sequence ID" value="KAH0593664.1"/>
    <property type="molecule type" value="Genomic_DNA"/>
</dbReference>
<dbReference type="FunFam" id="3.90.780.10:FF:000009">
    <property type="entry name" value="Ser/Thr protein phosphatase family"/>
    <property type="match status" value="1"/>
</dbReference>
<dbReference type="GO" id="GO:0005829">
    <property type="term" value="C:cytosol"/>
    <property type="evidence" value="ECO:0007669"/>
    <property type="project" value="TreeGrafter"/>
</dbReference>
<reference evidence="4 5" key="1">
    <citation type="submission" date="2020-07" db="EMBL/GenBank/DDBJ databases">
        <title>Metarhizium humberi genome.</title>
        <authorList>
            <person name="Lysoe E."/>
        </authorList>
    </citation>
    <scope>NUCLEOTIDE SEQUENCE [LARGE SCALE GENOMIC DNA]</scope>
    <source>
        <strain evidence="4 5">ESALQ1638</strain>
    </source>
</reference>
<dbReference type="PIRSF" id="PIRSF017316">
    <property type="entry name" value="Pesterase_C1039"/>
    <property type="match status" value="1"/>
</dbReference>
<dbReference type="PANTHER" id="PTHR11575">
    <property type="entry name" value="5'-NUCLEOTIDASE-RELATED"/>
    <property type="match status" value="1"/>
</dbReference>
<dbReference type="InterPro" id="IPR053828">
    <property type="entry name" value="Nucleosidase_C"/>
</dbReference>
<dbReference type="GO" id="GO:0009166">
    <property type="term" value="P:nucleotide catabolic process"/>
    <property type="evidence" value="ECO:0007669"/>
    <property type="project" value="InterPro"/>
</dbReference>
<dbReference type="InterPro" id="IPR014485">
    <property type="entry name" value="Pesterase_C1039"/>
</dbReference>
<proteinExistence type="predicted"/>
<gene>
    <name evidence="4" type="ORF">MHUMG1_08414</name>
</gene>